<dbReference type="HOGENOM" id="CLU_000288_34_23_1"/>
<reference evidence="7 8" key="1">
    <citation type="journal article" date="2014" name="Genome Announc.">
        <title>Draft genome sequence of the pathogenic fungus Scedosporium apiospermum.</title>
        <authorList>
            <person name="Vandeputte P."/>
            <person name="Ghamrawi S."/>
            <person name="Rechenmann M."/>
            <person name="Iltis A."/>
            <person name="Giraud S."/>
            <person name="Fleury M."/>
            <person name="Thornton C."/>
            <person name="Delhaes L."/>
            <person name="Meyer W."/>
            <person name="Papon N."/>
            <person name="Bouchara J.P."/>
        </authorList>
    </citation>
    <scope>NUCLEOTIDE SEQUENCE [LARGE SCALE GENOMIC DNA]</scope>
    <source>
        <strain evidence="7 8">IHEM 14462</strain>
    </source>
</reference>
<dbReference type="GeneID" id="27726489"/>
<dbReference type="PANTHER" id="PTHR24123:SF33">
    <property type="entry name" value="PROTEIN HOS4"/>
    <property type="match status" value="1"/>
</dbReference>
<evidence type="ECO:0000256" key="5">
    <source>
        <dbReference type="SAM" id="MobiDB-lite"/>
    </source>
</evidence>
<protein>
    <recommendedName>
        <fullName evidence="6">Nephrocystin 3-like N-terminal domain-containing protein</fullName>
    </recommendedName>
</protein>
<dbReference type="EMBL" id="JOWA01000110">
    <property type="protein sequence ID" value="KEZ41315.1"/>
    <property type="molecule type" value="Genomic_DNA"/>
</dbReference>
<dbReference type="SUPFAM" id="SSF48403">
    <property type="entry name" value="Ankyrin repeat"/>
    <property type="match status" value="2"/>
</dbReference>
<keyword evidence="2 3" id="KW-0040">ANK repeat</keyword>
<feature type="domain" description="Nephrocystin 3-like N-terminal" evidence="6">
    <location>
        <begin position="193"/>
        <end position="358"/>
    </location>
</feature>
<dbReference type="RefSeq" id="XP_016641114.1">
    <property type="nucleotide sequence ID" value="XM_016789287.1"/>
</dbReference>
<sequence>MDPLSVLASVTGLVMFVSSTYKYGSGVKGACKAQDDLRNELTALFTVLTGMTATIANDDASSPEHPRIFTQLQLSLEACQRDIQELQEKLEKMSSAGKIKTAVNRLKWPLAEDDTTKIVQKLSRYRGLFHNALAVDASTVLSSTHSKVVTMEENQENTRRELERQKTLQWLASFADEPEKKLDLLLRRTIPSTGEWLLESPEFVEFTNGSEGARSLWCHGLPGAGKTYLSSTVINHLASKAANGTAAVAYWYFDYAREKELDQQMFCATLLKQLAGSLPQLPLEVKDLHQRHSANIAKTRPHLSDGLSETLFSLLIQVEMPFIIIDALDECRGQYLMPILDIITNLQDHGARVFVTSRPSIDCPSSTASVWHKIEIHAHADDLRRLVAHKIKGRKNSTTMQRIMTPELREEIVEAVVAQAQGMFLWATLQLDEILKGWKKAQIIRALKSMPKSIYGVFDQTLHRIVDTDLAMPTLLWLAYAKEPLDFRAISHAVTMEVYYTEEEDEDDTFGADDIPHIEELVEACCGLVIMDGDKNLRLAHFSIQEYFSQNPDKFAPLTEEHVARACLAYLSLPVFRDGWLDSERKMQQRLQRYPLYSYAARKWHTHLPPSPASPEIERAAWKVYSHPGLFSSYSQVFYSQDYRVYTNRRLGGHDMFSFQEGFTPLHHAVELNLPGVVRRLLEHDLDPSSETHQKTTPLHLAVRDERKDLVEMLVSAGANRSACGLIPFPRLREVSTDDWEKFWHNQYGAFPPSSDRYYYPVEFAFIMGLGDITDILLNDAKLDLEVAGAILRTASTLPNHEIVRRVLTDYPELDYWCPAFVQAVKAICKNTGRSCVELEDNAIRIILQSRPPIGDQEGVLTAMLAAAVSAAPEFVANLLDKGANPNGDTDASPLQIAMLGGRDAAAMLLIEKGADFSNPQILASAVRSGMTHLVEFLLDHGSDPNGRDENSRDGFPVAIAAGRGHADTLALLLSRGGEVDGVNEYGLTALGDIAFDGDDNFEIAKILLDYGADPNADGFNGTPLMRAAIHAQQKFIALLIDRGANVNLVSEGRDGTILSVAATYGHEDLCRLLLRSGADPNLGKDVLPLMEALSYKFSIEIFELLLQNEADPLRRTSDGRYALEIAVGRGLQDAVRVLLEHGADIHMRGGRYGSIMHAAAASNDDAIIKMMLDLGAEVVEDDKYDGLLHRTERHHQLLINLGADVNALGHFGTPLQDVIQKFHDKNETLLQVFELLINSGADVNKSGGYFGCPLQAAARFGLEAIVNKLLELGARPETAGGRYSTALQAAARFGHETIVDKLLEHGASPGGDGGRYGSALQAAAYHGNEAVVSTLLEHGAEVNKTGGIYGTALQAAAFRGHQVIVRQLVESGADLTLRGGRYHNPLKAAREEKSIRNRVTAQILLEYGAVDDFVPPEHPAEKHWRGSRSGDESECDDDY</sequence>
<dbReference type="OrthoDB" id="4772757at2759"/>
<dbReference type="InterPro" id="IPR051165">
    <property type="entry name" value="Multifunctional_ANK_Repeat"/>
</dbReference>
<dbReference type="InterPro" id="IPR002110">
    <property type="entry name" value="Ankyrin_rpt"/>
</dbReference>
<feature type="compositionally biased region" description="Basic and acidic residues" evidence="5">
    <location>
        <begin position="1419"/>
        <end position="1432"/>
    </location>
</feature>
<accession>A0A084G1V3</accession>
<proteinExistence type="predicted"/>
<comment type="caution">
    <text evidence="7">The sequence shown here is derived from an EMBL/GenBank/DDBJ whole genome shotgun (WGS) entry which is preliminary data.</text>
</comment>
<keyword evidence="8" id="KW-1185">Reference proteome</keyword>
<evidence type="ECO:0000256" key="4">
    <source>
        <dbReference type="SAM" id="Coils"/>
    </source>
</evidence>
<dbReference type="VEuPathDB" id="FungiDB:SAPIO_CDS7417"/>
<dbReference type="Gene3D" id="1.25.40.20">
    <property type="entry name" value="Ankyrin repeat-containing domain"/>
    <property type="match status" value="3"/>
</dbReference>
<keyword evidence="4" id="KW-0175">Coiled coil</keyword>
<dbReference type="Pfam" id="PF00023">
    <property type="entry name" value="Ank"/>
    <property type="match status" value="1"/>
</dbReference>
<dbReference type="KEGG" id="sapo:SAPIO_CDS7417"/>
<evidence type="ECO:0000256" key="3">
    <source>
        <dbReference type="PROSITE-ProRule" id="PRU00023"/>
    </source>
</evidence>
<feature type="repeat" description="ANK" evidence="3">
    <location>
        <begin position="1119"/>
        <end position="1151"/>
    </location>
</feature>
<feature type="repeat" description="ANK" evidence="3">
    <location>
        <begin position="1352"/>
        <end position="1381"/>
    </location>
</feature>
<name>A0A084G1V3_PSEDA</name>
<evidence type="ECO:0000256" key="1">
    <source>
        <dbReference type="ARBA" id="ARBA00022737"/>
    </source>
</evidence>
<dbReference type="PROSITE" id="PS50088">
    <property type="entry name" value="ANK_REPEAT"/>
    <property type="match status" value="8"/>
</dbReference>
<evidence type="ECO:0000256" key="2">
    <source>
        <dbReference type="ARBA" id="ARBA00023043"/>
    </source>
</evidence>
<dbReference type="SUPFAM" id="SSF52540">
    <property type="entry name" value="P-loop containing nucleoside triphosphate hydrolases"/>
    <property type="match status" value="1"/>
</dbReference>
<feature type="coiled-coil region" evidence="4">
    <location>
        <begin position="69"/>
        <end position="96"/>
    </location>
</feature>
<evidence type="ECO:0000313" key="7">
    <source>
        <dbReference type="EMBL" id="KEZ41315.1"/>
    </source>
</evidence>
<feature type="repeat" description="ANK" evidence="3">
    <location>
        <begin position="918"/>
        <end position="950"/>
    </location>
</feature>
<dbReference type="Proteomes" id="UP000028545">
    <property type="component" value="Unassembled WGS sequence"/>
</dbReference>
<feature type="repeat" description="ANK" evidence="3">
    <location>
        <begin position="1054"/>
        <end position="1086"/>
    </location>
</feature>
<dbReference type="PANTHER" id="PTHR24123">
    <property type="entry name" value="ANKYRIN REPEAT-CONTAINING"/>
    <property type="match status" value="1"/>
</dbReference>
<keyword evidence="1" id="KW-0677">Repeat</keyword>
<evidence type="ECO:0000313" key="8">
    <source>
        <dbReference type="Proteomes" id="UP000028545"/>
    </source>
</evidence>
<dbReference type="PROSITE" id="PS50297">
    <property type="entry name" value="ANK_REP_REGION"/>
    <property type="match status" value="6"/>
</dbReference>
<organism evidence="7 8">
    <name type="scientific">Pseudallescheria apiosperma</name>
    <name type="common">Scedosporium apiospermum</name>
    <dbReference type="NCBI Taxonomy" id="563466"/>
    <lineage>
        <taxon>Eukaryota</taxon>
        <taxon>Fungi</taxon>
        <taxon>Dikarya</taxon>
        <taxon>Ascomycota</taxon>
        <taxon>Pezizomycotina</taxon>
        <taxon>Sordariomycetes</taxon>
        <taxon>Hypocreomycetidae</taxon>
        <taxon>Microascales</taxon>
        <taxon>Microascaceae</taxon>
        <taxon>Scedosporium</taxon>
    </lineage>
</organism>
<feature type="repeat" description="ANK" evidence="3">
    <location>
        <begin position="661"/>
        <end position="693"/>
    </location>
</feature>
<dbReference type="Pfam" id="PF24883">
    <property type="entry name" value="NPHP3_N"/>
    <property type="match status" value="1"/>
</dbReference>
<dbReference type="Gene3D" id="3.40.50.300">
    <property type="entry name" value="P-loop containing nucleotide triphosphate hydrolases"/>
    <property type="match status" value="1"/>
</dbReference>
<feature type="region of interest" description="Disordered" evidence="5">
    <location>
        <begin position="1415"/>
        <end position="1440"/>
    </location>
</feature>
<feature type="repeat" description="ANK" evidence="3">
    <location>
        <begin position="694"/>
        <end position="720"/>
    </location>
</feature>
<dbReference type="InterPro" id="IPR027417">
    <property type="entry name" value="P-loop_NTPase"/>
</dbReference>
<dbReference type="InterPro" id="IPR056884">
    <property type="entry name" value="NPHP3-like_N"/>
</dbReference>
<feature type="repeat" description="ANK" evidence="3">
    <location>
        <begin position="1316"/>
        <end position="1348"/>
    </location>
</feature>
<dbReference type="Pfam" id="PF12796">
    <property type="entry name" value="Ank_2"/>
    <property type="match status" value="4"/>
</dbReference>
<dbReference type="SMART" id="SM00248">
    <property type="entry name" value="ANK"/>
    <property type="match status" value="17"/>
</dbReference>
<dbReference type="OMA" id="HRIVVEM"/>
<gene>
    <name evidence="7" type="ORF">SAPIO_CDS7417</name>
</gene>
<dbReference type="InterPro" id="IPR036770">
    <property type="entry name" value="Ankyrin_rpt-contain_sf"/>
</dbReference>
<evidence type="ECO:0000259" key="6">
    <source>
        <dbReference type="Pfam" id="PF24883"/>
    </source>
</evidence>
<feature type="repeat" description="ANK" evidence="3">
    <location>
        <begin position="1020"/>
        <end position="1052"/>
    </location>
</feature>